<name>A0A8S1BLK5_ARCPL</name>
<comment type="caution">
    <text evidence="1">The sequence shown here is derived from an EMBL/GenBank/DDBJ whole genome shotgun (WGS) entry which is preliminary data.</text>
</comment>
<dbReference type="AlphaFoldDB" id="A0A8S1BLK5"/>
<dbReference type="Proteomes" id="UP000494106">
    <property type="component" value="Unassembled WGS sequence"/>
</dbReference>
<protein>
    <submittedName>
        <fullName evidence="1">Uncharacterized protein</fullName>
    </submittedName>
</protein>
<evidence type="ECO:0000313" key="2">
    <source>
        <dbReference type="Proteomes" id="UP000494106"/>
    </source>
</evidence>
<organism evidence="1 2">
    <name type="scientific">Arctia plantaginis</name>
    <name type="common">Wood tiger moth</name>
    <name type="synonym">Phalaena plantaginis</name>
    <dbReference type="NCBI Taxonomy" id="874455"/>
    <lineage>
        <taxon>Eukaryota</taxon>
        <taxon>Metazoa</taxon>
        <taxon>Ecdysozoa</taxon>
        <taxon>Arthropoda</taxon>
        <taxon>Hexapoda</taxon>
        <taxon>Insecta</taxon>
        <taxon>Pterygota</taxon>
        <taxon>Neoptera</taxon>
        <taxon>Endopterygota</taxon>
        <taxon>Lepidoptera</taxon>
        <taxon>Glossata</taxon>
        <taxon>Ditrysia</taxon>
        <taxon>Noctuoidea</taxon>
        <taxon>Erebidae</taxon>
        <taxon>Arctiinae</taxon>
        <taxon>Arctia</taxon>
    </lineage>
</organism>
<evidence type="ECO:0000313" key="1">
    <source>
        <dbReference type="EMBL" id="CAB3259454.1"/>
    </source>
</evidence>
<dbReference type="EMBL" id="CADEBC010000613">
    <property type="protein sequence ID" value="CAB3259454.1"/>
    <property type="molecule type" value="Genomic_DNA"/>
</dbReference>
<keyword evidence="2" id="KW-1185">Reference proteome</keyword>
<proteinExistence type="predicted"/>
<gene>
    <name evidence="1" type="ORF">APLA_LOCUS17077</name>
</gene>
<accession>A0A8S1BLK5</accession>
<sequence>MPMLILNSTLCEVSDVPFLIGKTSRCSHHCDERISQPKHYVTVSSCFQMHREEAPSCTVEDLWRATDNDVAEAEFWADKIYGCSPVDATKKKWGR</sequence>
<reference evidence="1 2" key="1">
    <citation type="submission" date="2020-04" db="EMBL/GenBank/DDBJ databases">
        <authorList>
            <person name="Wallbank WR R."/>
            <person name="Pardo Diaz C."/>
            <person name="Kozak K."/>
            <person name="Martin S."/>
            <person name="Jiggins C."/>
            <person name="Moest M."/>
            <person name="Warren A I."/>
            <person name="Byers J.R.P. K."/>
            <person name="Montejo-Kovacevich G."/>
            <person name="Yen C E."/>
        </authorList>
    </citation>
    <scope>NUCLEOTIDE SEQUENCE [LARGE SCALE GENOMIC DNA]</scope>
</reference>